<name>A0AAV7WTX7_PLEWA</name>
<dbReference type="Proteomes" id="UP001066276">
    <property type="component" value="Chromosome 1_1"/>
</dbReference>
<comment type="caution">
    <text evidence="1">The sequence shown here is derived from an EMBL/GenBank/DDBJ whole genome shotgun (WGS) entry which is preliminary data.</text>
</comment>
<evidence type="ECO:0000313" key="1">
    <source>
        <dbReference type="EMBL" id="KAJ1216764.1"/>
    </source>
</evidence>
<organism evidence="1 2">
    <name type="scientific">Pleurodeles waltl</name>
    <name type="common">Iberian ribbed newt</name>
    <dbReference type="NCBI Taxonomy" id="8319"/>
    <lineage>
        <taxon>Eukaryota</taxon>
        <taxon>Metazoa</taxon>
        <taxon>Chordata</taxon>
        <taxon>Craniata</taxon>
        <taxon>Vertebrata</taxon>
        <taxon>Euteleostomi</taxon>
        <taxon>Amphibia</taxon>
        <taxon>Batrachia</taxon>
        <taxon>Caudata</taxon>
        <taxon>Salamandroidea</taxon>
        <taxon>Salamandridae</taxon>
        <taxon>Pleurodelinae</taxon>
        <taxon>Pleurodeles</taxon>
    </lineage>
</organism>
<proteinExistence type="predicted"/>
<dbReference type="EMBL" id="JANPWB010000001">
    <property type="protein sequence ID" value="KAJ1216764.1"/>
    <property type="molecule type" value="Genomic_DNA"/>
</dbReference>
<reference evidence="1" key="1">
    <citation type="journal article" date="2022" name="bioRxiv">
        <title>Sequencing and chromosome-scale assembly of the giantPleurodeles waltlgenome.</title>
        <authorList>
            <person name="Brown T."/>
            <person name="Elewa A."/>
            <person name="Iarovenko S."/>
            <person name="Subramanian E."/>
            <person name="Araus A.J."/>
            <person name="Petzold A."/>
            <person name="Susuki M."/>
            <person name="Suzuki K.-i.T."/>
            <person name="Hayashi T."/>
            <person name="Toyoda A."/>
            <person name="Oliveira C."/>
            <person name="Osipova E."/>
            <person name="Leigh N.D."/>
            <person name="Simon A."/>
            <person name="Yun M.H."/>
        </authorList>
    </citation>
    <scope>NUCLEOTIDE SEQUENCE</scope>
    <source>
        <strain evidence="1">20211129_DDA</strain>
        <tissue evidence="1">Liver</tissue>
    </source>
</reference>
<accession>A0AAV7WTX7</accession>
<dbReference type="AlphaFoldDB" id="A0AAV7WTX7"/>
<gene>
    <name evidence="1" type="ORF">NDU88_004363</name>
</gene>
<evidence type="ECO:0000313" key="2">
    <source>
        <dbReference type="Proteomes" id="UP001066276"/>
    </source>
</evidence>
<keyword evidence="2" id="KW-1185">Reference proteome</keyword>
<sequence>MLCKGRGQDGGVSGRVAPSSADWALNLLCGRGAGRPVVPCRDAWDRRGHRGLGVSPRTERLRRASARTRKRRLRGAEGRWLFVVASPGPIDCWLGAEGAAAPLEGAVPPR</sequence>
<protein>
    <submittedName>
        <fullName evidence="1">Uncharacterized protein</fullName>
    </submittedName>
</protein>